<accession>A0A0V0RKT9</accession>
<dbReference type="EMBL" id="JYDL01000149">
    <property type="protein sequence ID" value="KRX14837.1"/>
    <property type="molecule type" value="Genomic_DNA"/>
</dbReference>
<sequence>MQTSIAIANSQLFARCVVNKKLKFFSAYFGIFYNFCGLKYEKLSIQFTSELTFRSGCFWCHVAEFKWCLVSKWTMNDRLLIVKQAIVKVEVLTVFELLNELTIIFYCIKENAQKPQI</sequence>
<dbReference type="Proteomes" id="UP000054630">
    <property type="component" value="Unassembled WGS sequence"/>
</dbReference>
<comment type="caution">
    <text evidence="1">The sequence shown here is derived from an EMBL/GenBank/DDBJ whole genome shotgun (WGS) entry which is preliminary data.</text>
</comment>
<protein>
    <submittedName>
        <fullName evidence="1">Uncharacterized protein</fullName>
    </submittedName>
</protein>
<proteinExistence type="predicted"/>
<keyword evidence="2" id="KW-1185">Reference proteome</keyword>
<organism evidence="1 2">
    <name type="scientific">Trichinella nelsoni</name>
    <dbReference type="NCBI Taxonomy" id="6336"/>
    <lineage>
        <taxon>Eukaryota</taxon>
        <taxon>Metazoa</taxon>
        <taxon>Ecdysozoa</taxon>
        <taxon>Nematoda</taxon>
        <taxon>Enoplea</taxon>
        <taxon>Dorylaimia</taxon>
        <taxon>Trichinellida</taxon>
        <taxon>Trichinellidae</taxon>
        <taxon>Trichinella</taxon>
    </lineage>
</organism>
<reference evidence="1 2" key="1">
    <citation type="submission" date="2015-01" db="EMBL/GenBank/DDBJ databases">
        <title>Evolution of Trichinella species and genotypes.</title>
        <authorList>
            <person name="Korhonen P.K."/>
            <person name="Edoardo P."/>
            <person name="Giuseppe L.R."/>
            <person name="Gasser R.B."/>
        </authorList>
    </citation>
    <scope>NUCLEOTIDE SEQUENCE [LARGE SCALE GENOMIC DNA]</scope>
    <source>
        <strain evidence="1">ISS37</strain>
    </source>
</reference>
<evidence type="ECO:0000313" key="2">
    <source>
        <dbReference type="Proteomes" id="UP000054630"/>
    </source>
</evidence>
<gene>
    <name evidence="1" type="ORF">T07_6444</name>
</gene>
<dbReference type="AlphaFoldDB" id="A0A0V0RKT9"/>
<evidence type="ECO:0000313" key="1">
    <source>
        <dbReference type="EMBL" id="KRX14837.1"/>
    </source>
</evidence>
<name>A0A0V0RKT9_9BILA</name>